<protein>
    <submittedName>
        <fullName evidence="2">Uncharacterized protein</fullName>
    </submittedName>
</protein>
<dbReference type="Proteomes" id="UP000811246">
    <property type="component" value="Chromosome 1"/>
</dbReference>
<dbReference type="EMBL" id="CM031825">
    <property type="protein sequence ID" value="KAG6732363.1"/>
    <property type="molecule type" value="Genomic_DNA"/>
</dbReference>
<evidence type="ECO:0000313" key="3">
    <source>
        <dbReference type="Proteomes" id="UP000811246"/>
    </source>
</evidence>
<reference evidence="2" key="1">
    <citation type="submission" date="2021-01" db="EMBL/GenBank/DDBJ databases">
        <authorList>
            <person name="Lovell J.T."/>
            <person name="Bentley N."/>
            <person name="Bhattarai G."/>
            <person name="Jenkins J.W."/>
            <person name="Sreedasyam A."/>
            <person name="Alarcon Y."/>
            <person name="Bock C."/>
            <person name="Boston L."/>
            <person name="Carlson J."/>
            <person name="Cervantes K."/>
            <person name="Clermont K."/>
            <person name="Krom N."/>
            <person name="Kubenka K."/>
            <person name="Mamidi S."/>
            <person name="Mattison C."/>
            <person name="Monteros M."/>
            <person name="Pisani C."/>
            <person name="Plott C."/>
            <person name="Rajasekar S."/>
            <person name="Rhein H.S."/>
            <person name="Rohla C."/>
            <person name="Song M."/>
            <person name="Hilaire R.S."/>
            <person name="Shu S."/>
            <person name="Wells L."/>
            <person name="Wang X."/>
            <person name="Webber J."/>
            <person name="Heerema R.J."/>
            <person name="Klein P."/>
            <person name="Conner P."/>
            <person name="Grauke L."/>
            <person name="Grimwood J."/>
            <person name="Schmutz J."/>
            <person name="Randall J.J."/>
        </authorList>
    </citation>
    <scope>NUCLEOTIDE SEQUENCE</scope>
    <source>
        <tissue evidence="2">Leaf</tissue>
    </source>
</reference>
<name>A0A922G501_CARIL</name>
<gene>
    <name evidence="2" type="ORF">I3842_01G172900</name>
</gene>
<dbReference type="AlphaFoldDB" id="A0A922G501"/>
<accession>A0A922G501</accession>
<feature type="compositionally biased region" description="Polar residues" evidence="1">
    <location>
        <begin position="145"/>
        <end position="154"/>
    </location>
</feature>
<organism evidence="2 3">
    <name type="scientific">Carya illinoinensis</name>
    <name type="common">Pecan</name>
    <dbReference type="NCBI Taxonomy" id="32201"/>
    <lineage>
        <taxon>Eukaryota</taxon>
        <taxon>Viridiplantae</taxon>
        <taxon>Streptophyta</taxon>
        <taxon>Embryophyta</taxon>
        <taxon>Tracheophyta</taxon>
        <taxon>Spermatophyta</taxon>
        <taxon>Magnoliopsida</taxon>
        <taxon>eudicotyledons</taxon>
        <taxon>Gunneridae</taxon>
        <taxon>Pentapetalae</taxon>
        <taxon>rosids</taxon>
        <taxon>fabids</taxon>
        <taxon>Fagales</taxon>
        <taxon>Juglandaceae</taxon>
        <taxon>Carya</taxon>
    </lineage>
</organism>
<sequence length="252" mass="27517">MHSIGTTSSSRMDSSSHKISDTTCSQQLTCNPLTPCSKHSVSSSTCTTETSFGQNLQQGKLTCSNMDSFISDITFGHTSRNACADSQQQAHIQQDKAAAHGQNLQLDNAHATCSNHHSCSSQASDSTAHGQLHFGSFHQTAVHMQQSSPFGLQQHSATPATHSTAAHDSSTCTQDTRTHAGIKHHAEHHMQHMPKHHSRHTDSLHMQNLQHSHDNKQPITAIKGRGSSEVREPSSRVESLALSFFSFFQFVE</sequence>
<feature type="region of interest" description="Disordered" evidence="1">
    <location>
        <begin position="145"/>
        <end position="172"/>
    </location>
</feature>
<evidence type="ECO:0000256" key="1">
    <source>
        <dbReference type="SAM" id="MobiDB-lite"/>
    </source>
</evidence>
<feature type="compositionally biased region" description="Low complexity" evidence="1">
    <location>
        <begin position="155"/>
        <end position="171"/>
    </location>
</feature>
<proteinExistence type="predicted"/>
<comment type="caution">
    <text evidence="2">The sequence shown here is derived from an EMBL/GenBank/DDBJ whole genome shotgun (WGS) entry which is preliminary data.</text>
</comment>
<evidence type="ECO:0000313" key="2">
    <source>
        <dbReference type="EMBL" id="KAG6732363.1"/>
    </source>
</evidence>